<reference evidence="3 4" key="1">
    <citation type="submission" date="2016-10" db="EMBL/GenBank/DDBJ databases">
        <authorList>
            <person name="de Groot N.N."/>
        </authorList>
    </citation>
    <scope>NUCLEOTIDE SEQUENCE [LARGE SCALE GENOMIC DNA]</scope>
    <source>
        <strain evidence="4">E92,LMG 26720,CCM 7988</strain>
    </source>
</reference>
<dbReference type="Proteomes" id="UP000199306">
    <property type="component" value="Unassembled WGS sequence"/>
</dbReference>
<dbReference type="PANTHER" id="PTHR19328">
    <property type="entry name" value="HEDGEHOG-INTERACTING PROTEIN"/>
    <property type="match status" value="1"/>
</dbReference>
<name>A0A1I5XXZ8_9BACT</name>
<dbReference type="SUPFAM" id="SSF50952">
    <property type="entry name" value="Soluble quinoprotein glucose dehydrogenase"/>
    <property type="match status" value="1"/>
</dbReference>
<keyword evidence="4" id="KW-1185">Reference proteome</keyword>
<dbReference type="EMBL" id="FOXH01000016">
    <property type="protein sequence ID" value="SFQ36828.1"/>
    <property type="molecule type" value="Genomic_DNA"/>
</dbReference>
<dbReference type="AlphaFoldDB" id="A0A1I5XXZ8"/>
<accession>A0A1I5XXZ8</accession>
<dbReference type="STRING" id="1079859.SAMN04515674_11634"/>
<evidence type="ECO:0000313" key="3">
    <source>
        <dbReference type="EMBL" id="SFQ36828.1"/>
    </source>
</evidence>
<evidence type="ECO:0000256" key="1">
    <source>
        <dbReference type="SAM" id="SignalP"/>
    </source>
</evidence>
<evidence type="ECO:0000259" key="2">
    <source>
        <dbReference type="Pfam" id="PF07995"/>
    </source>
</evidence>
<feature type="signal peptide" evidence="1">
    <location>
        <begin position="1"/>
        <end position="23"/>
    </location>
</feature>
<keyword evidence="1" id="KW-0732">Signal</keyword>
<feature type="domain" description="Glucose/Sorbosone dehydrogenase" evidence="2">
    <location>
        <begin position="43"/>
        <end position="379"/>
    </location>
</feature>
<proteinExistence type="predicted"/>
<dbReference type="InterPro" id="IPR011041">
    <property type="entry name" value="Quinoprot_gluc/sorb_DH_b-prop"/>
</dbReference>
<evidence type="ECO:0000313" key="4">
    <source>
        <dbReference type="Proteomes" id="UP000199306"/>
    </source>
</evidence>
<dbReference type="RefSeq" id="WP_092019166.1">
    <property type="nucleotide sequence ID" value="NZ_FOXH01000016.1"/>
</dbReference>
<organism evidence="3 4">
    <name type="scientific">Pseudarcicella hirudinis</name>
    <dbReference type="NCBI Taxonomy" id="1079859"/>
    <lineage>
        <taxon>Bacteria</taxon>
        <taxon>Pseudomonadati</taxon>
        <taxon>Bacteroidota</taxon>
        <taxon>Cytophagia</taxon>
        <taxon>Cytophagales</taxon>
        <taxon>Flectobacillaceae</taxon>
        <taxon>Pseudarcicella</taxon>
    </lineage>
</organism>
<feature type="chain" id="PRO_5011619096" evidence="1">
    <location>
        <begin position="24"/>
        <end position="394"/>
    </location>
</feature>
<dbReference type="InterPro" id="IPR011042">
    <property type="entry name" value="6-blade_b-propeller_TolB-like"/>
</dbReference>
<sequence>MKFTKSIAAVLFSAGLYSVQACGQGVPQAASKLKVVQITDQLAHPTAFADPNDGSGRMFVCEQEGKIKWLNNGKLQSPLFLDITKDVVKKPGYEERGLLGLAFHPKFSQNGKFYVHYSAPTSGANHKSVIKEFQVSKTNPNQADVNSGRVVIEFDQPQSNHNGGDVKFGKDGFLYISVGDGGGQRDQHGKYGNAQNPDTFLGKILRIDIDQTPYGIPKDNPFVGKAGAKPEIFAYGFRNPWRISFDRKTGKLFAGDVGQDAIEEVDIVENGGNYGWRVMEGSQPHNTSDPKPAQTINPISEYPHAEGISITGGFVYRGTQVPSLDGKYIFADWTGPVWQLTEGKNGKWDREKLNISQDAGYWHIYSFGEDSKGEIYLLTVVLDGEKGVLYKIAQ</sequence>
<dbReference type="PANTHER" id="PTHR19328:SF75">
    <property type="entry name" value="ALDOSE SUGAR DEHYDROGENASE YLII"/>
    <property type="match status" value="1"/>
</dbReference>
<protein>
    <submittedName>
        <fullName evidence="3">Glucose/arabinose dehydrogenase, beta-propeller fold</fullName>
    </submittedName>
</protein>
<dbReference type="OrthoDB" id="9770043at2"/>
<dbReference type="InterPro" id="IPR012938">
    <property type="entry name" value="Glc/Sorbosone_DH"/>
</dbReference>
<dbReference type="PROSITE" id="PS51257">
    <property type="entry name" value="PROKAR_LIPOPROTEIN"/>
    <property type="match status" value="1"/>
</dbReference>
<dbReference type="Pfam" id="PF07995">
    <property type="entry name" value="GSDH"/>
    <property type="match status" value="1"/>
</dbReference>
<dbReference type="Gene3D" id="2.120.10.30">
    <property type="entry name" value="TolB, C-terminal domain"/>
    <property type="match status" value="1"/>
</dbReference>
<gene>
    <name evidence="3" type="ORF">SAMN04515674_11634</name>
</gene>